<accession>A0A0A9BVS7</accession>
<reference evidence="1" key="1">
    <citation type="submission" date="2014-09" db="EMBL/GenBank/DDBJ databases">
        <authorList>
            <person name="Magalhaes I.L.F."/>
            <person name="Oliveira U."/>
            <person name="Santos F.R."/>
            <person name="Vidigal T.H.D.A."/>
            <person name="Brescovit A.D."/>
            <person name="Santos A.J."/>
        </authorList>
    </citation>
    <scope>NUCLEOTIDE SEQUENCE</scope>
    <source>
        <tissue evidence="1">Shoot tissue taken approximately 20 cm above the soil surface</tissue>
    </source>
</reference>
<sequence>MPFQSQASKSKFLSSTYGTDAGTQMTMPSSLVLTSLL</sequence>
<reference evidence="1" key="2">
    <citation type="journal article" date="2015" name="Data Brief">
        <title>Shoot transcriptome of the giant reed, Arundo donax.</title>
        <authorList>
            <person name="Barrero R.A."/>
            <person name="Guerrero F.D."/>
            <person name="Moolhuijzen P."/>
            <person name="Goolsby J.A."/>
            <person name="Tidwell J."/>
            <person name="Bellgard S.E."/>
            <person name="Bellgard M.I."/>
        </authorList>
    </citation>
    <scope>NUCLEOTIDE SEQUENCE</scope>
    <source>
        <tissue evidence="1">Shoot tissue taken approximately 20 cm above the soil surface</tissue>
    </source>
</reference>
<dbReference type="EMBL" id="GBRH01232620">
    <property type="protein sequence ID" value="JAD65275.1"/>
    <property type="molecule type" value="Transcribed_RNA"/>
</dbReference>
<name>A0A0A9BVS7_ARUDO</name>
<protein>
    <submittedName>
        <fullName evidence="1">Uncharacterized protein</fullName>
    </submittedName>
</protein>
<organism evidence="1">
    <name type="scientific">Arundo donax</name>
    <name type="common">Giant reed</name>
    <name type="synonym">Donax arundinaceus</name>
    <dbReference type="NCBI Taxonomy" id="35708"/>
    <lineage>
        <taxon>Eukaryota</taxon>
        <taxon>Viridiplantae</taxon>
        <taxon>Streptophyta</taxon>
        <taxon>Embryophyta</taxon>
        <taxon>Tracheophyta</taxon>
        <taxon>Spermatophyta</taxon>
        <taxon>Magnoliopsida</taxon>
        <taxon>Liliopsida</taxon>
        <taxon>Poales</taxon>
        <taxon>Poaceae</taxon>
        <taxon>PACMAD clade</taxon>
        <taxon>Arundinoideae</taxon>
        <taxon>Arundineae</taxon>
        <taxon>Arundo</taxon>
    </lineage>
</organism>
<evidence type="ECO:0000313" key="1">
    <source>
        <dbReference type="EMBL" id="JAD65275.1"/>
    </source>
</evidence>
<dbReference type="AlphaFoldDB" id="A0A0A9BVS7"/>
<proteinExistence type="predicted"/>